<dbReference type="PROSITE" id="PS51858">
    <property type="entry name" value="PPPDE"/>
    <property type="match status" value="1"/>
</dbReference>
<dbReference type="EMBL" id="BSYR01000078">
    <property type="protein sequence ID" value="GMJ15671.1"/>
    <property type="molecule type" value="Genomic_DNA"/>
</dbReference>
<proteinExistence type="inferred from homology"/>
<keyword evidence="7" id="KW-1185">Reference proteome</keyword>
<evidence type="ECO:0000313" key="7">
    <source>
        <dbReference type="Proteomes" id="UP001165190"/>
    </source>
</evidence>
<reference evidence="6" key="1">
    <citation type="submission" date="2023-05" db="EMBL/GenBank/DDBJ databases">
        <title>Genome and transcriptome analyses reveal genes involved in the formation of fine ridges on petal epidermal cells in Hibiscus trionum.</title>
        <authorList>
            <person name="Koshimizu S."/>
            <person name="Masuda S."/>
            <person name="Ishii T."/>
            <person name="Shirasu K."/>
            <person name="Hoshino A."/>
            <person name="Arita M."/>
        </authorList>
    </citation>
    <scope>NUCLEOTIDE SEQUENCE</scope>
    <source>
        <strain evidence="6">Hamamatsu line</strain>
    </source>
</reference>
<dbReference type="InterPro" id="IPR008580">
    <property type="entry name" value="PPPDE_dom"/>
</dbReference>
<dbReference type="GO" id="GO:0006508">
    <property type="term" value="P:proteolysis"/>
    <property type="evidence" value="ECO:0007669"/>
    <property type="project" value="UniProtKB-KW"/>
</dbReference>
<keyword evidence="2" id="KW-0645">Protease</keyword>
<evidence type="ECO:0000256" key="4">
    <source>
        <dbReference type="SAM" id="MobiDB-lite"/>
    </source>
</evidence>
<evidence type="ECO:0000256" key="3">
    <source>
        <dbReference type="ARBA" id="ARBA00022801"/>
    </source>
</evidence>
<dbReference type="PANTHER" id="PTHR12378:SF80">
    <property type="entry name" value="IP06716P-RELATED"/>
    <property type="match status" value="1"/>
</dbReference>
<dbReference type="SMART" id="SM01179">
    <property type="entry name" value="DUF862"/>
    <property type="match status" value="1"/>
</dbReference>
<keyword evidence="3" id="KW-0378">Hydrolase</keyword>
<dbReference type="AlphaFoldDB" id="A0A9W7MXX3"/>
<sequence length="259" mass="28822">MGKVSNPSHGESNSTETKVVLHVYDLTHINNYSYWFGFGVFHSGIEVHGKEYGFGAHEFPVTGVFEVEPKNCPGFAYRRSILLGTVNITSSEFRSFIETMASQYYGNSYNLISKNCNHFADDVARKLTGKRIPGWVNRLARLGALFSCILPRSLHVTKVKKVLETGTLPVPRSLLFKNSIHLQFTQLGIYQLRYHAPILILSSSYFPENGSETPSTATPTATGSSETDNKEENKFLLSPKAGSSDINLVMEAQSDCREL</sequence>
<comment type="similarity">
    <text evidence="1">Belongs to the DeSI family.</text>
</comment>
<dbReference type="PANTHER" id="PTHR12378">
    <property type="entry name" value="DESUMOYLATING ISOPEPTIDASE"/>
    <property type="match status" value="1"/>
</dbReference>
<evidence type="ECO:0000313" key="6">
    <source>
        <dbReference type="EMBL" id="GMJ15671.1"/>
    </source>
</evidence>
<dbReference type="Gene3D" id="3.90.1720.30">
    <property type="entry name" value="PPPDE domains"/>
    <property type="match status" value="1"/>
</dbReference>
<organism evidence="6 7">
    <name type="scientific">Hibiscus trionum</name>
    <name type="common">Flower of an hour</name>
    <dbReference type="NCBI Taxonomy" id="183268"/>
    <lineage>
        <taxon>Eukaryota</taxon>
        <taxon>Viridiplantae</taxon>
        <taxon>Streptophyta</taxon>
        <taxon>Embryophyta</taxon>
        <taxon>Tracheophyta</taxon>
        <taxon>Spermatophyta</taxon>
        <taxon>Magnoliopsida</taxon>
        <taxon>eudicotyledons</taxon>
        <taxon>Gunneridae</taxon>
        <taxon>Pentapetalae</taxon>
        <taxon>rosids</taxon>
        <taxon>malvids</taxon>
        <taxon>Malvales</taxon>
        <taxon>Malvaceae</taxon>
        <taxon>Malvoideae</taxon>
        <taxon>Hibiscus</taxon>
    </lineage>
</organism>
<dbReference type="GO" id="GO:0016579">
    <property type="term" value="P:protein deubiquitination"/>
    <property type="evidence" value="ECO:0007669"/>
    <property type="project" value="TreeGrafter"/>
</dbReference>
<comment type="caution">
    <text evidence="6">The sequence shown here is derived from an EMBL/GenBank/DDBJ whole genome shotgun (WGS) entry which is preliminary data.</text>
</comment>
<dbReference type="Pfam" id="PF05903">
    <property type="entry name" value="Peptidase_C97"/>
    <property type="match status" value="1"/>
</dbReference>
<evidence type="ECO:0000256" key="1">
    <source>
        <dbReference type="ARBA" id="ARBA00008140"/>
    </source>
</evidence>
<dbReference type="OrthoDB" id="412286at2759"/>
<evidence type="ECO:0000256" key="2">
    <source>
        <dbReference type="ARBA" id="ARBA00022670"/>
    </source>
</evidence>
<feature type="domain" description="PPPDE" evidence="5">
    <location>
        <begin position="17"/>
        <end position="154"/>
    </location>
</feature>
<feature type="compositionally biased region" description="Low complexity" evidence="4">
    <location>
        <begin position="210"/>
        <end position="226"/>
    </location>
</feature>
<protein>
    <recommendedName>
        <fullName evidence="5">PPPDE domain-containing protein</fullName>
    </recommendedName>
</protein>
<gene>
    <name evidence="6" type="ORF">HRI_005236300</name>
</gene>
<dbReference type="InterPro" id="IPR042266">
    <property type="entry name" value="PPPDE_sf"/>
</dbReference>
<name>A0A9W7MXX3_HIBTR</name>
<evidence type="ECO:0000259" key="5">
    <source>
        <dbReference type="PROSITE" id="PS51858"/>
    </source>
</evidence>
<accession>A0A9W7MXX3</accession>
<dbReference type="GO" id="GO:0101005">
    <property type="term" value="F:deubiquitinase activity"/>
    <property type="evidence" value="ECO:0007669"/>
    <property type="project" value="TreeGrafter"/>
</dbReference>
<dbReference type="Proteomes" id="UP001165190">
    <property type="component" value="Unassembled WGS sequence"/>
</dbReference>
<feature type="region of interest" description="Disordered" evidence="4">
    <location>
        <begin position="210"/>
        <end position="232"/>
    </location>
</feature>